<organism evidence="6">
    <name type="scientific">Thermorudis peleae</name>
    <dbReference type="NCBI Taxonomy" id="1382356"/>
    <lineage>
        <taxon>Bacteria</taxon>
        <taxon>Pseudomonadati</taxon>
        <taxon>Thermomicrobiota</taxon>
        <taxon>Thermomicrobia</taxon>
        <taxon>Thermomicrobia incertae sedis</taxon>
        <taxon>Thermorudis</taxon>
    </lineage>
</organism>
<evidence type="ECO:0000256" key="4">
    <source>
        <dbReference type="ARBA" id="ARBA00023239"/>
    </source>
</evidence>
<evidence type="ECO:0000313" key="6">
    <source>
        <dbReference type="EMBL" id="HEG90562.1"/>
    </source>
</evidence>
<dbReference type="GO" id="GO:0006567">
    <property type="term" value="P:L-threonine catabolic process"/>
    <property type="evidence" value="ECO:0007669"/>
    <property type="project" value="TreeGrafter"/>
</dbReference>
<reference evidence="6" key="1">
    <citation type="journal article" date="2020" name="mSystems">
        <title>Genome- and Community-Level Interaction Insights into Carbon Utilization and Element Cycling Functions of Hydrothermarchaeota in Hydrothermal Sediment.</title>
        <authorList>
            <person name="Zhou Z."/>
            <person name="Liu Y."/>
            <person name="Xu W."/>
            <person name="Pan J."/>
            <person name="Luo Z.H."/>
            <person name="Li M."/>
        </authorList>
    </citation>
    <scope>NUCLEOTIDE SEQUENCE [LARGE SCALE GENOMIC DNA]</scope>
    <source>
        <strain evidence="6">SpSt-210</strain>
    </source>
</reference>
<dbReference type="GO" id="GO:0003941">
    <property type="term" value="F:L-serine ammonia-lyase activity"/>
    <property type="evidence" value="ECO:0007669"/>
    <property type="project" value="TreeGrafter"/>
</dbReference>
<protein>
    <submittedName>
        <fullName evidence="6">Threonine/serine dehydratase</fullName>
    </submittedName>
</protein>
<comment type="similarity">
    <text evidence="2">Belongs to the serine/threonine dehydratase family.</text>
</comment>
<dbReference type="InterPro" id="IPR036052">
    <property type="entry name" value="TrpB-like_PALP_sf"/>
</dbReference>
<dbReference type="AlphaFoldDB" id="A0A831T7I2"/>
<comment type="caution">
    <text evidence="6">The sequence shown here is derived from an EMBL/GenBank/DDBJ whole genome shotgun (WGS) entry which is preliminary data.</text>
</comment>
<proteinExistence type="inferred from homology"/>
<dbReference type="InterPro" id="IPR001926">
    <property type="entry name" value="TrpB-like_PALP"/>
</dbReference>
<evidence type="ECO:0000256" key="3">
    <source>
        <dbReference type="ARBA" id="ARBA00022898"/>
    </source>
</evidence>
<name>A0A831T7I2_9BACT</name>
<dbReference type="InterPro" id="IPR050147">
    <property type="entry name" value="Ser/Thr_Dehydratase"/>
</dbReference>
<dbReference type="CDD" id="cd01562">
    <property type="entry name" value="Thr-dehyd"/>
    <property type="match status" value="1"/>
</dbReference>
<evidence type="ECO:0000259" key="5">
    <source>
        <dbReference type="Pfam" id="PF00291"/>
    </source>
</evidence>
<gene>
    <name evidence="6" type="ORF">ENP34_03845</name>
</gene>
<sequence>MRLEPPTFQDILRARAVVHRYLPSTPLVQPTALSERLGFEVYLKCESLQPIGAFKVRGGVYLMSRLSPEERARGVVTASTGNHGQSIAYAARLFGVRAIIYAPEDANPFKVAAMRRLGAEVVLTGRDFDEARLACEERAARDGFRYIHSANEPDLIAGVGTYALELIEAVPDLDAVIVPVGAGSGVCGTGIVMKTVNPGIEVIGVQAAGMPVVYESWRQGRLLELDGGSTFAEGLATRVAFELPLRIIRERVDELVLVSDEEMCAAIVELMETAHLVAEGAGAAALAAAHRLRERLAGKKVALIVSGGNITLETLRWALATAGYPPAVAGPAS</sequence>
<dbReference type="PANTHER" id="PTHR48078:SF7">
    <property type="entry name" value="BLL6502 PROTEIN"/>
    <property type="match status" value="1"/>
</dbReference>
<feature type="domain" description="Tryptophan synthase beta chain-like PALP" evidence="5">
    <location>
        <begin position="24"/>
        <end position="307"/>
    </location>
</feature>
<dbReference type="PANTHER" id="PTHR48078">
    <property type="entry name" value="THREONINE DEHYDRATASE, MITOCHONDRIAL-RELATED"/>
    <property type="match status" value="1"/>
</dbReference>
<dbReference type="EMBL" id="DSIY01000087">
    <property type="protein sequence ID" value="HEG90562.1"/>
    <property type="molecule type" value="Genomic_DNA"/>
</dbReference>
<evidence type="ECO:0000256" key="2">
    <source>
        <dbReference type="ARBA" id="ARBA00010869"/>
    </source>
</evidence>
<dbReference type="FunFam" id="3.40.50.1100:FF:000005">
    <property type="entry name" value="Threonine dehydratase catabolic"/>
    <property type="match status" value="1"/>
</dbReference>
<dbReference type="GO" id="GO:0006565">
    <property type="term" value="P:L-serine catabolic process"/>
    <property type="evidence" value="ECO:0007669"/>
    <property type="project" value="TreeGrafter"/>
</dbReference>
<dbReference type="GO" id="GO:0004794">
    <property type="term" value="F:threonine deaminase activity"/>
    <property type="evidence" value="ECO:0007669"/>
    <property type="project" value="TreeGrafter"/>
</dbReference>
<comment type="cofactor">
    <cofactor evidence="1">
        <name>pyridoxal 5'-phosphate</name>
        <dbReference type="ChEBI" id="CHEBI:597326"/>
    </cofactor>
</comment>
<keyword evidence="3" id="KW-0663">Pyridoxal phosphate</keyword>
<dbReference type="GO" id="GO:0009097">
    <property type="term" value="P:isoleucine biosynthetic process"/>
    <property type="evidence" value="ECO:0007669"/>
    <property type="project" value="TreeGrafter"/>
</dbReference>
<keyword evidence="4" id="KW-0456">Lyase</keyword>
<evidence type="ECO:0000256" key="1">
    <source>
        <dbReference type="ARBA" id="ARBA00001933"/>
    </source>
</evidence>
<accession>A0A831T7I2</accession>
<dbReference type="Gene3D" id="3.40.50.1100">
    <property type="match status" value="2"/>
</dbReference>
<dbReference type="SUPFAM" id="SSF53686">
    <property type="entry name" value="Tryptophan synthase beta subunit-like PLP-dependent enzymes"/>
    <property type="match status" value="1"/>
</dbReference>
<dbReference type="Pfam" id="PF00291">
    <property type="entry name" value="PALP"/>
    <property type="match status" value="1"/>
</dbReference>